<organism evidence="1 2">
    <name type="scientific">Portibacter lacus</name>
    <dbReference type="NCBI Taxonomy" id="1099794"/>
    <lineage>
        <taxon>Bacteria</taxon>
        <taxon>Pseudomonadati</taxon>
        <taxon>Bacteroidota</taxon>
        <taxon>Saprospiria</taxon>
        <taxon>Saprospirales</taxon>
        <taxon>Haliscomenobacteraceae</taxon>
        <taxon>Portibacter</taxon>
    </lineage>
</organism>
<accession>A0AA37SMY7</accession>
<dbReference type="InterPro" id="IPR010131">
    <property type="entry name" value="MdtP/NodT-like"/>
</dbReference>
<sequence length="403" mass="45680">MKKLIFGLIILLSQNVNGQAVEELIEIAIQRNPGLQSIDLNYKAALEVADQVDDWPDPMANLGIGVLPIQTRLGSQQFKIGASQSIPWKGVLNGRSELANAQAETLSNVKDVQAIELAYNIRKAYNMLSFLTQKRETIIKKIEVLDVIETLAKSAVRSGKGKLSNVLLIERTRININADLELINKQMESPKIMINSLLGRSPFSNIDLKKPERTLSESEAYLAFAMKNHPQYKTLDHMKMASKKAIELTYLEAKPKLSVGFEYGWISKRTDVDIPNNGRDVFMPMGSISIPLNTSRFHAKRQEEIIKQEAIDASIQNFQERYSAEVRAAFSEIQYAEMSEVKYQDLIKITKETIDLMRTEYAAEGTRFEELLRLEMDLIDYEIEIVKAGYQKELAISSLKKFL</sequence>
<dbReference type="GO" id="GO:0015562">
    <property type="term" value="F:efflux transmembrane transporter activity"/>
    <property type="evidence" value="ECO:0007669"/>
    <property type="project" value="InterPro"/>
</dbReference>
<name>A0AA37SMY7_9BACT</name>
<dbReference type="EMBL" id="BSOH01000011">
    <property type="protein sequence ID" value="GLR17341.1"/>
    <property type="molecule type" value="Genomic_DNA"/>
</dbReference>
<dbReference type="AlphaFoldDB" id="A0AA37SMY7"/>
<dbReference type="RefSeq" id="WP_235294051.1">
    <property type="nucleotide sequence ID" value="NZ_BSOH01000011.1"/>
</dbReference>
<keyword evidence="2" id="KW-1185">Reference proteome</keyword>
<evidence type="ECO:0000313" key="2">
    <source>
        <dbReference type="Proteomes" id="UP001156666"/>
    </source>
</evidence>
<dbReference type="SUPFAM" id="SSF56954">
    <property type="entry name" value="Outer membrane efflux proteins (OEP)"/>
    <property type="match status" value="1"/>
</dbReference>
<reference evidence="1" key="1">
    <citation type="journal article" date="2014" name="Int. J. Syst. Evol. Microbiol.">
        <title>Complete genome sequence of Corynebacterium casei LMG S-19264T (=DSM 44701T), isolated from a smear-ripened cheese.</title>
        <authorList>
            <consortium name="US DOE Joint Genome Institute (JGI-PGF)"/>
            <person name="Walter F."/>
            <person name="Albersmeier A."/>
            <person name="Kalinowski J."/>
            <person name="Ruckert C."/>
        </authorList>
    </citation>
    <scope>NUCLEOTIDE SEQUENCE</scope>
    <source>
        <strain evidence="1">NBRC 108769</strain>
    </source>
</reference>
<evidence type="ECO:0008006" key="3">
    <source>
        <dbReference type="Google" id="ProtNLM"/>
    </source>
</evidence>
<evidence type="ECO:0000313" key="1">
    <source>
        <dbReference type="EMBL" id="GLR17341.1"/>
    </source>
</evidence>
<dbReference type="PANTHER" id="PTHR30203">
    <property type="entry name" value="OUTER MEMBRANE CATION EFFLUX PROTEIN"/>
    <property type="match status" value="1"/>
</dbReference>
<reference evidence="1" key="2">
    <citation type="submission" date="2023-01" db="EMBL/GenBank/DDBJ databases">
        <title>Draft genome sequence of Portibacter lacus strain NBRC 108769.</title>
        <authorList>
            <person name="Sun Q."/>
            <person name="Mori K."/>
        </authorList>
    </citation>
    <scope>NUCLEOTIDE SEQUENCE</scope>
    <source>
        <strain evidence="1">NBRC 108769</strain>
    </source>
</reference>
<protein>
    <recommendedName>
        <fullName evidence="3">TolC family protein</fullName>
    </recommendedName>
</protein>
<comment type="caution">
    <text evidence="1">The sequence shown here is derived from an EMBL/GenBank/DDBJ whole genome shotgun (WGS) entry which is preliminary data.</text>
</comment>
<gene>
    <name evidence="1" type="ORF">GCM10007940_19560</name>
</gene>
<dbReference type="Gene3D" id="1.20.1600.10">
    <property type="entry name" value="Outer membrane efflux proteins (OEP)"/>
    <property type="match status" value="1"/>
</dbReference>
<proteinExistence type="predicted"/>
<dbReference type="Proteomes" id="UP001156666">
    <property type="component" value="Unassembled WGS sequence"/>
</dbReference>